<name>A0A4Y7Q2I3_9AGAM</name>
<proteinExistence type="predicted"/>
<dbReference type="EMBL" id="ML170181">
    <property type="protein sequence ID" value="TDL21428.1"/>
    <property type="molecule type" value="Genomic_DNA"/>
</dbReference>
<dbReference type="AlphaFoldDB" id="A0A4Y7Q2I3"/>
<protein>
    <submittedName>
        <fullName evidence="1">Uncharacterized protein</fullName>
    </submittedName>
</protein>
<gene>
    <name evidence="1" type="ORF">BD410DRAFT_789873</name>
</gene>
<dbReference type="Proteomes" id="UP000294933">
    <property type="component" value="Unassembled WGS sequence"/>
</dbReference>
<reference evidence="1 2" key="1">
    <citation type="submission" date="2018-06" db="EMBL/GenBank/DDBJ databases">
        <title>A transcriptomic atlas of mushroom development highlights an independent origin of complex multicellularity.</title>
        <authorList>
            <consortium name="DOE Joint Genome Institute"/>
            <person name="Krizsan K."/>
            <person name="Almasi E."/>
            <person name="Merenyi Z."/>
            <person name="Sahu N."/>
            <person name="Viragh M."/>
            <person name="Koszo T."/>
            <person name="Mondo S."/>
            <person name="Kiss B."/>
            <person name="Balint B."/>
            <person name="Kues U."/>
            <person name="Barry K."/>
            <person name="Hegedus J.C."/>
            <person name="Henrissat B."/>
            <person name="Johnson J."/>
            <person name="Lipzen A."/>
            <person name="Ohm R."/>
            <person name="Nagy I."/>
            <person name="Pangilinan J."/>
            <person name="Yan J."/>
            <person name="Xiong Y."/>
            <person name="Grigoriev I.V."/>
            <person name="Hibbett D.S."/>
            <person name="Nagy L.G."/>
        </authorList>
    </citation>
    <scope>NUCLEOTIDE SEQUENCE [LARGE SCALE GENOMIC DNA]</scope>
    <source>
        <strain evidence="1 2">SZMC22713</strain>
    </source>
</reference>
<evidence type="ECO:0000313" key="2">
    <source>
        <dbReference type="Proteomes" id="UP000294933"/>
    </source>
</evidence>
<keyword evidence="2" id="KW-1185">Reference proteome</keyword>
<accession>A0A4Y7Q2I3</accession>
<organism evidence="1 2">
    <name type="scientific">Rickenella mellea</name>
    <dbReference type="NCBI Taxonomy" id="50990"/>
    <lineage>
        <taxon>Eukaryota</taxon>
        <taxon>Fungi</taxon>
        <taxon>Dikarya</taxon>
        <taxon>Basidiomycota</taxon>
        <taxon>Agaricomycotina</taxon>
        <taxon>Agaricomycetes</taxon>
        <taxon>Hymenochaetales</taxon>
        <taxon>Rickenellaceae</taxon>
        <taxon>Rickenella</taxon>
    </lineage>
</organism>
<evidence type="ECO:0000313" key="1">
    <source>
        <dbReference type="EMBL" id="TDL21428.1"/>
    </source>
</evidence>
<sequence length="179" mass="20441">MAHNHLGTLCVPSTSQPTEFWGDSRSSAGWCTAYLVQQHGIINHESNTKCYRMKKSKSGLAHGMALFRASVPLTEPSLSTHTKRCPLCRCAEMIRKPFLLLVLKEPQIVAATFADSSTAVMTYFARQTRCPIRSEDLYYKFGVLQMVVPNTRNPPCRSWIFRKWSKPTRQCNWHLSAFR</sequence>
<dbReference type="VEuPathDB" id="FungiDB:BD410DRAFT_789873"/>